<proteinExistence type="inferred from homology"/>
<evidence type="ECO:0000256" key="2">
    <source>
        <dbReference type="ARBA" id="ARBA00004613"/>
    </source>
</evidence>
<dbReference type="GO" id="GO:0009424">
    <property type="term" value="C:bacterial-type flagellum hook"/>
    <property type="evidence" value="ECO:0007669"/>
    <property type="project" value="InterPro"/>
</dbReference>
<sequence>MRIATSQIYANTINTMDNQQALLVQLQQQASTQTRVATAGDDPLGAAQAVQLSATGSVLAQFSTNQKTATSLLQTEDSTITSVASTLNTVLSNLGNLGGGDFNDSNRQSAAQALQGLRDQLMSLANTTDGQGNFIFSGFQGGTAPFSNASNGGVVYNGDLGSRTLQISGTTSVATADNGASVFLSVVPGVSPPVAAGASTNTGTAVINAVNVTTQGAASNNTPYSIVFSNDPTTGALVYQVNDASTTPPTPIGTTQPFNAGQPIDLNGGESVSFISGTPAAGDSFTVTPAAQGNTDVFSAIDSVIAALKNPVQNNPAAMASLENVINTAHTQINNTMTNVLTVQSSVAGREQQVTALAKVNSTQTLQNTSNLSDIVDTDPATVLSQLTQIQAMLNATEKTFSAVSQNSLFQFINP</sequence>
<dbReference type="GO" id="GO:0071973">
    <property type="term" value="P:bacterial-type flagellum-dependent cell motility"/>
    <property type="evidence" value="ECO:0007669"/>
    <property type="project" value="InterPro"/>
</dbReference>
<comment type="caution">
    <text evidence="6">The sequence shown here is derived from an EMBL/GenBank/DDBJ whole genome shotgun (WGS) entry which is preliminary data.</text>
</comment>
<dbReference type="SUPFAM" id="SSF64518">
    <property type="entry name" value="Phase 1 flagellin"/>
    <property type="match status" value="1"/>
</dbReference>
<organism evidence="6 7">
    <name type="scientific">Paraburkholderia rhizosphaerae</name>
    <dbReference type="NCBI Taxonomy" id="480658"/>
    <lineage>
        <taxon>Bacteria</taxon>
        <taxon>Pseudomonadati</taxon>
        <taxon>Pseudomonadota</taxon>
        <taxon>Betaproteobacteria</taxon>
        <taxon>Burkholderiales</taxon>
        <taxon>Burkholderiaceae</taxon>
        <taxon>Paraburkholderia</taxon>
    </lineage>
</organism>
<dbReference type="GO" id="GO:0005198">
    <property type="term" value="F:structural molecule activity"/>
    <property type="evidence" value="ECO:0007669"/>
    <property type="project" value="InterPro"/>
</dbReference>
<dbReference type="InterPro" id="IPR013384">
    <property type="entry name" value="Flagell_FlgL"/>
</dbReference>
<evidence type="ECO:0000256" key="4">
    <source>
        <dbReference type="ARBA" id="ARBA00023143"/>
    </source>
</evidence>
<dbReference type="PANTHER" id="PTHR42792">
    <property type="entry name" value="FLAGELLIN"/>
    <property type="match status" value="1"/>
</dbReference>
<comment type="subcellular location">
    <subcellularLocation>
        <location evidence="1">Bacterial flagellum</location>
    </subcellularLocation>
    <subcellularLocation>
        <location evidence="2">Secreted</location>
    </subcellularLocation>
</comment>
<dbReference type="InterPro" id="IPR001492">
    <property type="entry name" value="Flagellin"/>
</dbReference>
<comment type="similarity">
    <text evidence="3">Belongs to the bacterial flagellin family.</text>
</comment>
<dbReference type="OrthoDB" id="9768249at2"/>
<reference evidence="6 7" key="1">
    <citation type="submission" date="2019-03" db="EMBL/GenBank/DDBJ databases">
        <title>Genomic Encyclopedia of Type Strains, Phase III (KMG-III): the genomes of soil and plant-associated and newly described type strains.</title>
        <authorList>
            <person name="Whitman W."/>
        </authorList>
    </citation>
    <scope>NUCLEOTIDE SEQUENCE [LARGE SCALE GENOMIC DNA]</scope>
    <source>
        <strain evidence="6 7">LMG 29544</strain>
    </source>
</reference>
<dbReference type="Proteomes" id="UP000295509">
    <property type="component" value="Unassembled WGS sequence"/>
</dbReference>
<dbReference type="InterPro" id="IPR001029">
    <property type="entry name" value="Flagellin_N"/>
</dbReference>
<evidence type="ECO:0000313" key="7">
    <source>
        <dbReference type="Proteomes" id="UP000295509"/>
    </source>
</evidence>
<evidence type="ECO:0000259" key="5">
    <source>
        <dbReference type="Pfam" id="PF00669"/>
    </source>
</evidence>
<keyword evidence="6" id="KW-0969">Cilium</keyword>
<gene>
    <name evidence="6" type="ORF">BX592_106196</name>
</gene>
<accession>A0A4R8LVP7</accession>
<evidence type="ECO:0000256" key="3">
    <source>
        <dbReference type="ARBA" id="ARBA00005709"/>
    </source>
</evidence>
<dbReference type="AlphaFoldDB" id="A0A4R8LVP7"/>
<dbReference type="NCBIfam" id="TIGR02550">
    <property type="entry name" value="flagell_flgL"/>
    <property type="match status" value="1"/>
</dbReference>
<name>A0A4R8LVP7_9BURK</name>
<keyword evidence="4" id="KW-0975">Bacterial flagellum</keyword>
<dbReference type="RefSeq" id="WP_134191666.1">
    <property type="nucleotide sequence ID" value="NZ_JBHLUW010000056.1"/>
</dbReference>
<dbReference type="GO" id="GO:0005576">
    <property type="term" value="C:extracellular region"/>
    <property type="evidence" value="ECO:0007669"/>
    <property type="project" value="UniProtKB-SubCell"/>
</dbReference>
<keyword evidence="7" id="KW-1185">Reference proteome</keyword>
<dbReference type="EMBL" id="SORE01000006">
    <property type="protein sequence ID" value="TDY51900.1"/>
    <property type="molecule type" value="Genomic_DNA"/>
</dbReference>
<keyword evidence="6" id="KW-0282">Flagellum</keyword>
<keyword evidence="6" id="KW-0966">Cell projection</keyword>
<dbReference type="PANTHER" id="PTHR42792:SF1">
    <property type="entry name" value="FLAGELLAR HOOK-ASSOCIATED PROTEIN 3"/>
    <property type="match status" value="1"/>
</dbReference>
<feature type="domain" description="Flagellin N-terminal" evidence="5">
    <location>
        <begin position="3"/>
        <end position="139"/>
    </location>
</feature>
<dbReference type="Pfam" id="PF00669">
    <property type="entry name" value="Flagellin_N"/>
    <property type="match status" value="1"/>
</dbReference>
<evidence type="ECO:0000313" key="6">
    <source>
        <dbReference type="EMBL" id="TDY51900.1"/>
    </source>
</evidence>
<dbReference type="Gene3D" id="1.20.1330.10">
    <property type="entry name" value="f41 fragment of flagellin, N-terminal domain"/>
    <property type="match status" value="2"/>
</dbReference>
<protein>
    <submittedName>
        <fullName evidence="6">Flagellar hook-associated protein 3 FlgL</fullName>
    </submittedName>
</protein>
<evidence type="ECO:0000256" key="1">
    <source>
        <dbReference type="ARBA" id="ARBA00004365"/>
    </source>
</evidence>